<feature type="domain" description="Spore protein YkvP/CgeB glycosyl transferase-like" evidence="1">
    <location>
        <begin position="275"/>
        <end position="389"/>
    </location>
</feature>
<keyword evidence="3" id="KW-1185">Reference proteome</keyword>
<gene>
    <name evidence="2" type="ORF">D5281_08045</name>
</gene>
<evidence type="ECO:0000259" key="1">
    <source>
        <dbReference type="Pfam" id="PF13524"/>
    </source>
</evidence>
<evidence type="ECO:0000313" key="3">
    <source>
        <dbReference type="Proteomes" id="UP001154420"/>
    </source>
</evidence>
<dbReference type="AlphaFoldDB" id="A0A9X5BF85"/>
<dbReference type="SUPFAM" id="SSF53756">
    <property type="entry name" value="UDP-Glycosyltransferase/glycogen phosphorylase"/>
    <property type="match status" value="1"/>
</dbReference>
<dbReference type="EMBL" id="QZDT01000009">
    <property type="protein sequence ID" value="NBJ92548.1"/>
    <property type="molecule type" value="Genomic_DNA"/>
</dbReference>
<dbReference type="InterPro" id="IPR055259">
    <property type="entry name" value="YkvP/CgeB_Glyco_trans-like"/>
</dbReference>
<protein>
    <recommendedName>
        <fullName evidence="1">Spore protein YkvP/CgeB glycosyl transferase-like domain-containing protein</fullName>
    </recommendedName>
</protein>
<evidence type="ECO:0000313" key="2">
    <source>
        <dbReference type="EMBL" id="NBJ92548.1"/>
    </source>
</evidence>
<sequence>MEVKMKIGMLTWDCFGKEDMSEAFKRLGHDVVECPFLDNAEPEDKGAVEGLERQIRESDPDLLFSFNYFPIVAMVCKNLGIPYMSWVYDSPHVRMYHYTIAYPTNYVFVFDSAVYEEFHKGGVPTVHYLPMAANTDRLREMNHFREFGKTPWKPQHEVAFVGALYREKHQFYRRLTGITDYTRGYLEGLIGAQKLVYGYNFVQEALPDKIIKDMQKSLPMQVRAGEVESIEYLFAQYVINRQITALERFELLAAAAEKYGLDLYTPDQTVQIPGCSNHGSLDAYAWAPYVYKMSSVNLNITLRSILKGIPLRAFEIMGAGGFLLTNYQEDFLSYFTPDEDFVYFESREDMLSKIAYYLKNDDERKQIARNGFEKIASRHTYVHRAEEMLSYWKHGEVR</sequence>
<dbReference type="Pfam" id="PF13524">
    <property type="entry name" value="Glyco_trans_1_2"/>
    <property type="match status" value="1"/>
</dbReference>
<reference evidence="2" key="1">
    <citation type="submission" date="2018-09" db="EMBL/GenBank/DDBJ databases">
        <title>Murine metabolic-syndrome-specific gut microbial biobank.</title>
        <authorList>
            <person name="Liu C."/>
        </authorList>
    </citation>
    <scope>NUCLEOTIDE SEQUENCE</scope>
    <source>
        <strain evidence="2">D42-62</strain>
    </source>
</reference>
<dbReference type="Proteomes" id="UP001154420">
    <property type="component" value="Unassembled WGS sequence"/>
</dbReference>
<accession>A0A9X5BF85</accession>
<name>A0A9X5BF85_9FIRM</name>
<proteinExistence type="predicted"/>
<comment type="caution">
    <text evidence="2">The sequence shown here is derived from an EMBL/GenBank/DDBJ whole genome shotgun (WGS) entry which is preliminary data.</text>
</comment>
<organism evidence="2 3">
    <name type="scientific">Parablautia muri</name>
    <dbReference type="NCBI Taxonomy" id="2320879"/>
    <lineage>
        <taxon>Bacteria</taxon>
        <taxon>Bacillati</taxon>
        <taxon>Bacillota</taxon>
        <taxon>Clostridia</taxon>
        <taxon>Lachnospirales</taxon>
        <taxon>Lachnospiraceae</taxon>
        <taxon>Parablautia</taxon>
    </lineage>
</organism>